<keyword evidence="2" id="KW-0964">Secreted</keyword>
<evidence type="ECO:0000256" key="2">
    <source>
        <dbReference type="ARBA" id="ARBA00022525"/>
    </source>
</evidence>
<evidence type="ECO:0000313" key="6">
    <source>
        <dbReference type="EMBL" id="CAG9783501.1"/>
    </source>
</evidence>
<evidence type="ECO:0000256" key="3">
    <source>
        <dbReference type="ARBA" id="ARBA00022729"/>
    </source>
</evidence>
<feature type="region of interest" description="Disordered" evidence="4">
    <location>
        <begin position="1011"/>
        <end position="1035"/>
    </location>
</feature>
<feature type="domain" description="VWFC" evidence="5">
    <location>
        <begin position="189"/>
        <end position="251"/>
    </location>
</feature>
<dbReference type="InterPro" id="IPR001007">
    <property type="entry name" value="VWF_dom"/>
</dbReference>
<proteinExistence type="predicted"/>
<reference evidence="6" key="1">
    <citation type="submission" date="2021-12" db="EMBL/GenBank/DDBJ databases">
        <authorList>
            <person name="King R."/>
        </authorList>
    </citation>
    <scope>NUCLEOTIDE SEQUENCE</scope>
</reference>
<keyword evidence="3" id="KW-0732">Signal</keyword>
<dbReference type="OrthoDB" id="7482456at2759"/>
<feature type="domain" description="VWFC" evidence="5">
    <location>
        <begin position="717"/>
        <end position="777"/>
    </location>
</feature>
<feature type="compositionally biased region" description="Basic and acidic residues" evidence="4">
    <location>
        <begin position="1017"/>
        <end position="1026"/>
    </location>
</feature>
<dbReference type="EMBL" id="OU893342">
    <property type="protein sequence ID" value="CAG9783501.1"/>
    <property type="molecule type" value="Genomic_DNA"/>
</dbReference>
<feature type="region of interest" description="Disordered" evidence="4">
    <location>
        <begin position="908"/>
        <end position="941"/>
    </location>
</feature>
<dbReference type="SMART" id="SM00214">
    <property type="entry name" value="VWC"/>
    <property type="match status" value="2"/>
</dbReference>
<feature type="region of interest" description="Disordered" evidence="4">
    <location>
        <begin position="868"/>
        <end position="891"/>
    </location>
</feature>
<evidence type="ECO:0000256" key="4">
    <source>
        <dbReference type="SAM" id="MobiDB-lite"/>
    </source>
</evidence>
<evidence type="ECO:0000313" key="7">
    <source>
        <dbReference type="Proteomes" id="UP001153714"/>
    </source>
</evidence>
<dbReference type="PANTHER" id="PTHR46698">
    <property type="entry name" value="CROSSVEINLESS 2"/>
    <property type="match status" value="1"/>
</dbReference>
<dbReference type="Proteomes" id="UP001153714">
    <property type="component" value="Chromosome 11"/>
</dbReference>
<dbReference type="GO" id="GO:0005576">
    <property type="term" value="C:extracellular region"/>
    <property type="evidence" value="ECO:0007669"/>
    <property type="project" value="UniProtKB-SubCell"/>
</dbReference>
<dbReference type="AlphaFoldDB" id="A0A9N9QUD8"/>
<accession>A0A9N9QUD8</accession>
<keyword evidence="7" id="KW-1185">Reference proteome</keyword>
<feature type="compositionally biased region" description="Low complexity" evidence="4">
    <location>
        <begin position="921"/>
        <end position="935"/>
    </location>
</feature>
<evidence type="ECO:0000259" key="5">
    <source>
        <dbReference type="SMART" id="SM00214"/>
    </source>
</evidence>
<gene>
    <name evidence="6" type="ORF">DIATSA_LOCUS1668</name>
</gene>
<comment type="subcellular location">
    <subcellularLocation>
        <location evidence="1">Secreted</location>
    </subcellularLocation>
</comment>
<dbReference type="Gene3D" id="6.20.200.20">
    <property type="match status" value="1"/>
</dbReference>
<protein>
    <recommendedName>
        <fullName evidence="5">VWFC domain-containing protein</fullName>
    </recommendedName>
</protein>
<feature type="compositionally biased region" description="Polar residues" evidence="4">
    <location>
        <begin position="908"/>
        <end position="920"/>
    </location>
</feature>
<dbReference type="SUPFAM" id="SSF57603">
    <property type="entry name" value="FnI-like domain"/>
    <property type="match status" value="1"/>
</dbReference>
<name>A0A9N9QUD8_9NEOP</name>
<organism evidence="6 7">
    <name type="scientific">Diatraea saccharalis</name>
    <name type="common">sugarcane borer</name>
    <dbReference type="NCBI Taxonomy" id="40085"/>
    <lineage>
        <taxon>Eukaryota</taxon>
        <taxon>Metazoa</taxon>
        <taxon>Ecdysozoa</taxon>
        <taxon>Arthropoda</taxon>
        <taxon>Hexapoda</taxon>
        <taxon>Insecta</taxon>
        <taxon>Pterygota</taxon>
        <taxon>Neoptera</taxon>
        <taxon>Endopterygota</taxon>
        <taxon>Lepidoptera</taxon>
        <taxon>Glossata</taxon>
        <taxon>Ditrysia</taxon>
        <taxon>Pyraloidea</taxon>
        <taxon>Crambidae</taxon>
        <taxon>Crambinae</taxon>
        <taxon>Diatraea</taxon>
    </lineage>
</organism>
<dbReference type="InterPro" id="IPR052424">
    <property type="entry name" value="Kielin_Chordin-BMP_Reg"/>
</dbReference>
<dbReference type="PANTHER" id="PTHR46698:SF3">
    <property type="entry name" value="TENECTIN ISOFORM 1-RELATED"/>
    <property type="match status" value="1"/>
</dbReference>
<feature type="compositionally biased region" description="Acidic residues" evidence="4">
    <location>
        <begin position="877"/>
        <end position="890"/>
    </location>
</feature>
<evidence type="ECO:0000256" key="1">
    <source>
        <dbReference type="ARBA" id="ARBA00004613"/>
    </source>
</evidence>
<sequence>MYVRGSLVHGGLVGVDARVVPQVHVRPGRALVPAPRVRRPARAAAAPLPRAAQEGRLLSRTALSRCVQSEIPDGVKVMEHGALARFENDDFADIATPASITHGCIKRMVHLADSMTANGMSSVSSVRGRWHSILGGVGDEFGGGVRAVLLPGGGAPLREAPLPAAAARLPRQTLARRLLPAAVLLRPYCQVNGDRIIEGERVVVAESESNCTQCFCLRGQIRCQPLACAPPLLGCKPLLRPGHCCPHQYHCEHAFHNTHYPLVTPHIVPISDNTLMSTRYDDRSFHTDELIERETTTKLIATAFSSTESIATVAASNKEPITTTKVKRKTNDSPPFSTSKQPNLNATTMTISTTKKEHSTTTSTKKETTTAVITSTTEALDKIFTTEQPENTVKIIINGTINCTAELSSTSIPLNITLNDTERTKTESHQRTPINRVDIEAYTEYPNDIITDRGSNADFDENEMFTINVTSSLRTNNSHSSAGSTLSTTPKVTTPVDLVGVVNTSKKSKGDYDYDYTEPTLPPSLPNLKIIPFVAADAVVDDDVSAKDETLTYPILEMEDKFPVYYPSAGTKEIPYANRRKDVYPPTQYPVFVSEKSEISKYPSLTQKVDLPDVTYPSAPNDLAMPQYDYTSSTATGNSIPDVNKAITKSPMTSPTFSVETPSVNLFSPPVETEGGFIPKGPGIIEEYYAVYPSTPPGPPVPHLTTSMQLDIAKGECVSGDGRHVLEGDSISLACSVCTCAWGELHCSPRPCHVPLGCVRRPATTSSVDLCCGELVCDKGNKTTQKPNLLINIMTNETKSLSANTTSTTEKKTQLQANVTMESAVLSNKTEKLAIETDSWNSSTTKIDVTTQASKPVSTDIISTTPFTTTTSTIDYPEAEEESEEDEDEGFSFGSVLKLLLSDNYESSTAPSLKNKASTLTSKAPTTIKTSTTTELPPPELPLVPFIPMPHQYIPPKKSYTQNTVNRIDHLVLGEATAIKKTTPRPVASPFRPIVSYKPVIKYTTPLKPYTSTRVTETTRREEATSRRPVTPEVKPMTSALPLPGILKLAGCNIYGRMYRVGRIITELSTPCQECWCTELGVQCNSLKC</sequence>
<reference evidence="6" key="2">
    <citation type="submission" date="2022-10" db="EMBL/GenBank/DDBJ databases">
        <authorList>
            <consortium name="ENA_rothamsted_submissions"/>
            <consortium name="culmorum"/>
            <person name="King R."/>
        </authorList>
    </citation>
    <scope>NUCLEOTIDE SEQUENCE</scope>
</reference>